<organism evidence="2 3">
    <name type="scientific">Virgisporangium aliadipatigenens</name>
    <dbReference type="NCBI Taxonomy" id="741659"/>
    <lineage>
        <taxon>Bacteria</taxon>
        <taxon>Bacillati</taxon>
        <taxon>Actinomycetota</taxon>
        <taxon>Actinomycetes</taxon>
        <taxon>Micromonosporales</taxon>
        <taxon>Micromonosporaceae</taxon>
        <taxon>Virgisporangium</taxon>
    </lineage>
</organism>
<evidence type="ECO:0000313" key="3">
    <source>
        <dbReference type="Proteomes" id="UP000619260"/>
    </source>
</evidence>
<keyword evidence="1" id="KW-0472">Membrane</keyword>
<dbReference type="EMBL" id="BOPF01000009">
    <property type="protein sequence ID" value="GIJ46125.1"/>
    <property type="molecule type" value="Genomic_DNA"/>
</dbReference>
<feature type="transmembrane region" description="Helical" evidence="1">
    <location>
        <begin position="35"/>
        <end position="57"/>
    </location>
</feature>
<evidence type="ECO:0000256" key="1">
    <source>
        <dbReference type="SAM" id="Phobius"/>
    </source>
</evidence>
<comment type="caution">
    <text evidence="2">The sequence shown here is derived from an EMBL/GenBank/DDBJ whole genome shotgun (WGS) entry which is preliminary data.</text>
</comment>
<dbReference type="AlphaFoldDB" id="A0A8J3YLK0"/>
<keyword evidence="3" id="KW-1185">Reference proteome</keyword>
<proteinExistence type="predicted"/>
<protein>
    <submittedName>
        <fullName evidence="2">Uncharacterized protein</fullName>
    </submittedName>
</protein>
<keyword evidence="1" id="KW-0812">Transmembrane</keyword>
<accession>A0A8J3YLK0</accession>
<reference evidence="2" key="1">
    <citation type="submission" date="2021-01" db="EMBL/GenBank/DDBJ databases">
        <title>Whole genome shotgun sequence of Virgisporangium aliadipatigenens NBRC 105644.</title>
        <authorList>
            <person name="Komaki H."/>
            <person name="Tamura T."/>
        </authorList>
    </citation>
    <scope>NUCLEOTIDE SEQUENCE</scope>
    <source>
        <strain evidence="2">NBRC 105644</strain>
    </source>
</reference>
<dbReference type="Proteomes" id="UP000619260">
    <property type="component" value="Unassembled WGS sequence"/>
</dbReference>
<evidence type="ECO:0000313" key="2">
    <source>
        <dbReference type="EMBL" id="GIJ46125.1"/>
    </source>
</evidence>
<sequence length="82" mass="8404">MAVSARCPLFVTRYFSRTVSPDCTFSADTLTMRTVAAAAAAGVAGTASVATIGAINATARAHRAGRRIVIYNQLSVTSNAGP</sequence>
<name>A0A8J3YLK0_9ACTN</name>
<keyword evidence="1" id="KW-1133">Transmembrane helix</keyword>
<gene>
    <name evidence="2" type="ORF">Val02_30110</name>
</gene>